<dbReference type="Proteomes" id="UP001221757">
    <property type="component" value="Unassembled WGS sequence"/>
</dbReference>
<feature type="region of interest" description="Disordered" evidence="1">
    <location>
        <begin position="340"/>
        <end position="366"/>
    </location>
</feature>
<organism evidence="2 3">
    <name type="scientific">Mycena rosella</name>
    <name type="common">Pink bonnet</name>
    <name type="synonym">Agaricus rosellus</name>
    <dbReference type="NCBI Taxonomy" id="1033263"/>
    <lineage>
        <taxon>Eukaryota</taxon>
        <taxon>Fungi</taxon>
        <taxon>Dikarya</taxon>
        <taxon>Basidiomycota</taxon>
        <taxon>Agaricomycotina</taxon>
        <taxon>Agaricomycetes</taxon>
        <taxon>Agaricomycetidae</taxon>
        <taxon>Agaricales</taxon>
        <taxon>Marasmiineae</taxon>
        <taxon>Mycenaceae</taxon>
        <taxon>Mycena</taxon>
    </lineage>
</organism>
<feature type="compositionally biased region" description="Low complexity" evidence="1">
    <location>
        <begin position="255"/>
        <end position="266"/>
    </location>
</feature>
<dbReference type="AlphaFoldDB" id="A0AAD7DIL7"/>
<feature type="region of interest" description="Disordered" evidence="1">
    <location>
        <begin position="211"/>
        <end position="266"/>
    </location>
</feature>
<feature type="region of interest" description="Disordered" evidence="1">
    <location>
        <begin position="1"/>
        <end position="145"/>
    </location>
</feature>
<dbReference type="EMBL" id="JARKIE010000051">
    <property type="protein sequence ID" value="KAJ7692599.1"/>
    <property type="molecule type" value="Genomic_DNA"/>
</dbReference>
<protein>
    <submittedName>
        <fullName evidence="2">Uncharacterized protein</fullName>
    </submittedName>
</protein>
<accession>A0AAD7DIL7</accession>
<proteinExistence type="predicted"/>
<feature type="compositionally biased region" description="Acidic residues" evidence="1">
    <location>
        <begin position="576"/>
        <end position="587"/>
    </location>
</feature>
<dbReference type="PRINTS" id="PR01217">
    <property type="entry name" value="PRICHEXTENSN"/>
</dbReference>
<comment type="caution">
    <text evidence="2">The sequence shown here is derived from an EMBL/GenBank/DDBJ whole genome shotgun (WGS) entry which is preliminary data.</text>
</comment>
<feature type="compositionally biased region" description="Basic and acidic residues" evidence="1">
    <location>
        <begin position="26"/>
        <end position="37"/>
    </location>
</feature>
<evidence type="ECO:0000256" key="1">
    <source>
        <dbReference type="SAM" id="MobiDB-lite"/>
    </source>
</evidence>
<reference evidence="2" key="1">
    <citation type="submission" date="2023-03" db="EMBL/GenBank/DDBJ databases">
        <title>Massive genome expansion in bonnet fungi (Mycena s.s.) driven by repeated elements and novel gene families across ecological guilds.</title>
        <authorList>
            <consortium name="Lawrence Berkeley National Laboratory"/>
            <person name="Harder C.B."/>
            <person name="Miyauchi S."/>
            <person name="Viragh M."/>
            <person name="Kuo A."/>
            <person name="Thoen E."/>
            <person name="Andreopoulos B."/>
            <person name="Lu D."/>
            <person name="Skrede I."/>
            <person name="Drula E."/>
            <person name="Henrissat B."/>
            <person name="Morin E."/>
            <person name="Kohler A."/>
            <person name="Barry K."/>
            <person name="LaButti K."/>
            <person name="Morin E."/>
            <person name="Salamov A."/>
            <person name="Lipzen A."/>
            <person name="Mereny Z."/>
            <person name="Hegedus B."/>
            <person name="Baldrian P."/>
            <person name="Stursova M."/>
            <person name="Weitz H."/>
            <person name="Taylor A."/>
            <person name="Grigoriev I.V."/>
            <person name="Nagy L.G."/>
            <person name="Martin F."/>
            <person name="Kauserud H."/>
        </authorList>
    </citation>
    <scope>NUCLEOTIDE SEQUENCE</scope>
    <source>
        <strain evidence="2">CBHHK067</strain>
    </source>
</reference>
<keyword evidence="3" id="KW-1185">Reference proteome</keyword>
<sequence>MDSPGQQKQPGKIERILIGVGRNTQRKKDGRGGERRAQPKSPRGKPSDLDGLEGLPQSWRRALRSTLPKEPPRDPRYNPLPRRLRLEESPPPEPNNLGLTRARTPIIDPETGIFLKDMPPSDPRTSRLATRPGSDSRLPEHGRPRAARVVTEGGIPVRPMRPSAIFDPATFELMPSASSKPARELSDAEFFRLEHARLSFETVSETLSARAKARAEPVPTPAPAPAPAHIDIDIESPPQPTPAHFEPEPTPNANPNPFESYAAGAPAPAPALSPASAFSAAPDFAPAPAVTPPSAFTPVSVFAFSPAPAFAFAPAHAFAPAPTPAFAFAPGPPAFGGYPMDQQQGAYSPAPQMHYPPPQPETQYAPQQPQFAHGLQQHHPQPDAQYRSALLALGVALDALATIAPAALPHVLAQVLAGYAASLPVPPQQEQEQQQFHPPPPAPPPSLLFGAAGCPAARVVPDGEAVEVAVEVASQAGWWDHFTAVQQPQPDPAWRAPVDVEDPRDVEQDAENENQPLMSEYSRWAAQRESELREACARVGRSHREKQRAYLFPRARGTPSRAAPQLQYAGAHFDSESDDSGEDEEGSVSDRGYSSAFASSSWRPHVHHPYARPASSTRLLQQSRSRPLRSCRGLVDSVAWLFGGD</sequence>
<evidence type="ECO:0000313" key="3">
    <source>
        <dbReference type="Proteomes" id="UP001221757"/>
    </source>
</evidence>
<evidence type="ECO:0000313" key="2">
    <source>
        <dbReference type="EMBL" id="KAJ7692599.1"/>
    </source>
</evidence>
<name>A0AAD7DIL7_MYCRO</name>
<gene>
    <name evidence="2" type="ORF">B0H17DRAFT_1133072</name>
</gene>
<feature type="region of interest" description="Disordered" evidence="1">
    <location>
        <begin position="572"/>
        <end position="623"/>
    </location>
</feature>